<feature type="transmembrane region" description="Helical" evidence="2">
    <location>
        <begin position="108"/>
        <end position="134"/>
    </location>
</feature>
<evidence type="ECO:0000256" key="2">
    <source>
        <dbReference type="SAM" id="Phobius"/>
    </source>
</evidence>
<accession>N1UZI1</accession>
<feature type="compositionally biased region" description="Basic and acidic residues" evidence="1">
    <location>
        <begin position="51"/>
        <end position="62"/>
    </location>
</feature>
<keyword evidence="2" id="KW-0812">Transmembrane</keyword>
<dbReference type="EMBL" id="ANPE02000191">
    <property type="protein sequence ID" value="EMY33227.1"/>
    <property type="molecule type" value="Genomic_DNA"/>
</dbReference>
<protein>
    <submittedName>
        <fullName evidence="3">Uncharacterized protein</fullName>
    </submittedName>
</protein>
<sequence length="182" mass="19055">MPGFDERYDPIYQRGHSGQATGQAPGARSGGSAPGAQIGTGHFDGGQAVPRRPDHAPQHGRPEPFASPLERQAAEHQGRSGISEVVPADAVPDHDEPARRPAPKFNPFLLALWLLGLAALGLGVFAAMVPMGLANPDPFGVNPGPSVWMLVLPTFAPGLLTCGTVCLGLALAVHALAWQQRR</sequence>
<dbReference type="AlphaFoldDB" id="N1UZI1"/>
<evidence type="ECO:0000313" key="3">
    <source>
        <dbReference type="EMBL" id="EMY33227.1"/>
    </source>
</evidence>
<feature type="region of interest" description="Disordered" evidence="1">
    <location>
        <begin position="1"/>
        <end position="100"/>
    </location>
</feature>
<evidence type="ECO:0000256" key="1">
    <source>
        <dbReference type="SAM" id="MobiDB-lite"/>
    </source>
</evidence>
<dbReference type="OrthoDB" id="4955253at2"/>
<gene>
    <name evidence="3" type="ORF">D477_015888</name>
</gene>
<keyword evidence="2" id="KW-1133">Transmembrane helix</keyword>
<proteinExistence type="predicted"/>
<dbReference type="Proteomes" id="UP000010729">
    <property type="component" value="Unassembled WGS sequence"/>
</dbReference>
<comment type="caution">
    <text evidence="3">The sequence shown here is derived from an EMBL/GenBank/DDBJ whole genome shotgun (WGS) entry which is preliminary data.</text>
</comment>
<organism evidence="3 4">
    <name type="scientific">Arthrobacter crystallopoietes BAB-32</name>
    <dbReference type="NCBI Taxonomy" id="1246476"/>
    <lineage>
        <taxon>Bacteria</taxon>
        <taxon>Bacillati</taxon>
        <taxon>Actinomycetota</taxon>
        <taxon>Actinomycetes</taxon>
        <taxon>Micrococcales</taxon>
        <taxon>Micrococcaceae</taxon>
        <taxon>Crystallibacter</taxon>
    </lineage>
</organism>
<dbReference type="RefSeq" id="WP_005271357.1">
    <property type="nucleotide sequence ID" value="NZ_ANPE02000191.1"/>
</dbReference>
<name>N1UZI1_9MICC</name>
<reference evidence="3 4" key="1">
    <citation type="journal article" date="2013" name="Genome Announc.">
        <title>Draft Genome Sequence of Arthrobacter crystallopoietes Strain BAB-32, Revealing Genes for Bioremediation.</title>
        <authorList>
            <person name="Joshi M.N."/>
            <person name="Pandit A.S."/>
            <person name="Sharma A."/>
            <person name="Pandya R.V."/>
            <person name="Desai S.M."/>
            <person name="Saxena A.K."/>
            <person name="Bagatharia S.B."/>
        </authorList>
    </citation>
    <scope>NUCLEOTIDE SEQUENCE [LARGE SCALE GENOMIC DNA]</scope>
    <source>
        <strain evidence="3 4">BAB-32</strain>
    </source>
</reference>
<feature type="transmembrane region" description="Helical" evidence="2">
    <location>
        <begin position="154"/>
        <end position="178"/>
    </location>
</feature>
<evidence type="ECO:0000313" key="4">
    <source>
        <dbReference type="Proteomes" id="UP000010729"/>
    </source>
</evidence>
<keyword evidence="4" id="KW-1185">Reference proteome</keyword>
<keyword evidence="2" id="KW-0472">Membrane</keyword>